<name>F4ZKY5_9BBAC</name>
<protein>
    <submittedName>
        <fullName evidence="1">Uncharacterized protein</fullName>
    </submittedName>
</protein>
<dbReference type="EMBL" id="HQ116624">
    <property type="protein sequence ID" value="AEB00396.1"/>
    <property type="molecule type" value="Genomic_DNA"/>
</dbReference>
<dbReference type="OrthoDB" id="23381at10239"/>
<accession>F4ZKY5</accession>
<dbReference type="GeneID" id="10722989"/>
<keyword evidence="2" id="KW-1185">Reference proteome</keyword>
<proteinExistence type="predicted"/>
<evidence type="ECO:0000313" key="1">
    <source>
        <dbReference type="EMBL" id="AEB00396.1"/>
    </source>
</evidence>
<organism evidence="1 2">
    <name type="scientific">Clostera anachoreta granulovirus</name>
    <dbReference type="NCBI Taxonomy" id="283675"/>
    <lineage>
        <taxon>Viruses</taxon>
        <taxon>Viruses incertae sedis</taxon>
        <taxon>Naldaviricetes</taxon>
        <taxon>Lefavirales</taxon>
        <taxon>Baculoviridae</taxon>
        <taxon>Betabaculovirus</taxon>
        <taxon>Betabaculovirus clanachoretae</taxon>
    </lineage>
</organism>
<reference evidence="1 2" key="1">
    <citation type="journal article" date="2011" name="Arch. Virol.">
        <title>Genomic sequencing and analysis of Clostera anachoreta granulovirus.</title>
        <authorList>
            <person name="Liang Z."/>
            <person name="Zhang X."/>
            <person name="Yin X."/>
            <person name="Cao S."/>
            <person name="Xu F."/>
        </authorList>
    </citation>
    <scope>NUCLEOTIDE SEQUENCE [LARGE SCALE GENOMIC DNA]</scope>
    <source>
        <strain evidence="1">ClanGV-HBHN</strain>
    </source>
</reference>
<dbReference type="Proteomes" id="UP000203549">
    <property type="component" value="Segment"/>
</dbReference>
<dbReference type="RefSeq" id="YP_004376316.1">
    <property type="nucleotide sequence ID" value="NC_015398.1"/>
</dbReference>
<dbReference type="KEGG" id="vg:10722989"/>
<evidence type="ECO:0000313" key="2">
    <source>
        <dbReference type="Proteomes" id="UP000203549"/>
    </source>
</evidence>
<sequence>MIRFTKASFGKIRVAIVQSADKCVYFKLIEVLRILFKTCGHTYIDDRHVTVFSEFPNTKFVSLTGLMLLTDLSPLKDAKNLQLWALEQSFKIHTQPQ</sequence>